<keyword evidence="1" id="KW-1133">Transmembrane helix</keyword>
<name>A0A9P6AYM5_9AGAM</name>
<proteinExistence type="predicted"/>
<feature type="transmembrane region" description="Helical" evidence="1">
    <location>
        <begin position="23"/>
        <end position="45"/>
    </location>
</feature>
<keyword evidence="3" id="KW-1185">Reference proteome</keyword>
<organism evidence="2 3">
    <name type="scientific">Hydnum rufescens UP504</name>
    <dbReference type="NCBI Taxonomy" id="1448309"/>
    <lineage>
        <taxon>Eukaryota</taxon>
        <taxon>Fungi</taxon>
        <taxon>Dikarya</taxon>
        <taxon>Basidiomycota</taxon>
        <taxon>Agaricomycotina</taxon>
        <taxon>Agaricomycetes</taxon>
        <taxon>Cantharellales</taxon>
        <taxon>Hydnaceae</taxon>
        <taxon>Hydnum</taxon>
    </lineage>
</organism>
<comment type="caution">
    <text evidence="2">The sequence shown here is derived from an EMBL/GenBank/DDBJ whole genome shotgun (WGS) entry which is preliminary data.</text>
</comment>
<sequence>MAHLDPGNWNGPLQNNFALRAEMLLIAEVGTVSFIAVTVLLAVTIRLAIKHRRRYGGWDSSLQPVSLLFLIAIFMDSVQALGTILTARWALQWESY</sequence>
<dbReference type="EMBL" id="MU128962">
    <property type="protein sequence ID" value="KAF9514272.1"/>
    <property type="molecule type" value="Genomic_DNA"/>
</dbReference>
<dbReference type="AlphaFoldDB" id="A0A9P6AYM5"/>
<protein>
    <submittedName>
        <fullName evidence="2">Uncharacterized protein</fullName>
    </submittedName>
</protein>
<dbReference type="Proteomes" id="UP000886523">
    <property type="component" value="Unassembled WGS sequence"/>
</dbReference>
<evidence type="ECO:0000256" key="1">
    <source>
        <dbReference type="SAM" id="Phobius"/>
    </source>
</evidence>
<gene>
    <name evidence="2" type="ORF">BS47DRAFT_882803</name>
</gene>
<evidence type="ECO:0000313" key="3">
    <source>
        <dbReference type="Proteomes" id="UP000886523"/>
    </source>
</evidence>
<keyword evidence="1" id="KW-0812">Transmembrane</keyword>
<keyword evidence="1" id="KW-0472">Membrane</keyword>
<reference evidence="2" key="1">
    <citation type="journal article" date="2020" name="Nat. Commun.">
        <title>Large-scale genome sequencing of mycorrhizal fungi provides insights into the early evolution of symbiotic traits.</title>
        <authorList>
            <person name="Miyauchi S."/>
            <person name="Kiss E."/>
            <person name="Kuo A."/>
            <person name="Drula E."/>
            <person name="Kohler A."/>
            <person name="Sanchez-Garcia M."/>
            <person name="Morin E."/>
            <person name="Andreopoulos B."/>
            <person name="Barry K.W."/>
            <person name="Bonito G."/>
            <person name="Buee M."/>
            <person name="Carver A."/>
            <person name="Chen C."/>
            <person name="Cichocki N."/>
            <person name="Clum A."/>
            <person name="Culley D."/>
            <person name="Crous P.W."/>
            <person name="Fauchery L."/>
            <person name="Girlanda M."/>
            <person name="Hayes R.D."/>
            <person name="Keri Z."/>
            <person name="LaButti K."/>
            <person name="Lipzen A."/>
            <person name="Lombard V."/>
            <person name="Magnuson J."/>
            <person name="Maillard F."/>
            <person name="Murat C."/>
            <person name="Nolan M."/>
            <person name="Ohm R.A."/>
            <person name="Pangilinan J."/>
            <person name="Pereira M.F."/>
            <person name="Perotto S."/>
            <person name="Peter M."/>
            <person name="Pfister S."/>
            <person name="Riley R."/>
            <person name="Sitrit Y."/>
            <person name="Stielow J.B."/>
            <person name="Szollosi G."/>
            <person name="Zifcakova L."/>
            <person name="Stursova M."/>
            <person name="Spatafora J.W."/>
            <person name="Tedersoo L."/>
            <person name="Vaario L.M."/>
            <person name="Yamada A."/>
            <person name="Yan M."/>
            <person name="Wang P."/>
            <person name="Xu J."/>
            <person name="Bruns T."/>
            <person name="Baldrian P."/>
            <person name="Vilgalys R."/>
            <person name="Dunand C."/>
            <person name="Henrissat B."/>
            <person name="Grigoriev I.V."/>
            <person name="Hibbett D."/>
            <person name="Nagy L.G."/>
            <person name="Martin F.M."/>
        </authorList>
    </citation>
    <scope>NUCLEOTIDE SEQUENCE</scope>
    <source>
        <strain evidence="2">UP504</strain>
    </source>
</reference>
<accession>A0A9P6AYM5</accession>
<feature type="transmembrane region" description="Helical" evidence="1">
    <location>
        <begin position="65"/>
        <end position="91"/>
    </location>
</feature>
<dbReference type="OrthoDB" id="100006at2759"/>
<evidence type="ECO:0000313" key="2">
    <source>
        <dbReference type="EMBL" id="KAF9514272.1"/>
    </source>
</evidence>